<dbReference type="GO" id="GO:0000976">
    <property type="term" value="F:transcription cis-regulatory region binding"/>
    <property type="evidence" value="ECO:0007669"/>
    <property type="project" value="TreeGrafter"/>
</dbReference>
<dbReference type="AlphaFoldDB" id="A0A0C1YQQ8"/>
<feature type="DNA-binding region" description="H-T-H motif" evidence="2">
    <location>
        <begin position="47"/>
        <end position="66"/>
    </location>
</feature>
<dbReference type="Proteomes" id="UP000031572">
    <property type="component" value="Unassembled WGS sequence"/>
</dbReference>
<reference evidence="5 6" key="1">
    <citation type="submission" date="2014-12" db="EMBL/GenBank/DDBJ databases">
        <title>Denitrispirillum autotrophicum gen. nov., sp. nov., Denitrifying, Facultatively Autotrophic Bacteria Isolated from Rice Paddy Soil.</title>
        <authorList>
            <person name="Ishii S."/>
            <person name="Ashida N."/>
            <person name="Ohno H."/>
            <person name="Otsuka S."/>
            <person name="Yokota A."/>
            <person name="Senoo K."/>
        </authorList>
    </citation>
    <scope>NUCLEOTIDE SEQUENCE [LARGE SCALE GENOMIC DNA]</scope>
    <source>
        <strain evidence="5 6">TSA66</strain>
    </source>
</reference>
<dbReference type="InterPro" id="IPR050109">
    <property type="entry name" value="HTH-type_TetR-like_transc_reg"/>
</dbReference>
<dbReference type="RefSeq" id="WP_040041558.1">
    <property type="nucleotide sequence ID" value="NZ_JWJG01000028.1"/>
</dbReference>
<dbReference type="EMBL" id="JWJG01000028">
    <property type="protein sequence ID" value="KIF82927.1"/>
    <property type="molecule type" value="Genomic_DNA"/>
</dbReference>
<proteinExistence type="predicted"/>
<feature type="compositionally biased region" description="Basic and acidic residues" evidence="3">
    <location>
        <begin position="15"/>
        <end position="27"/>
    </location>
</feature>
<keyword evidence="1 2" id="KW-0238">DNA-binding</keyword>
<name>A0A0C1YQQ8_9BURK</name>
<organism evidence="5 6">
    <name type="scientific">Noviherbaspirillum autotrophicum</name>
    <dbReference type="NCBI Taxonomy" id="709839"/>
    <lineage>
        <taxon>Bacteria</taxon>
        <taxon>Pseudomonadati</taxon>
        <taxon>Pseudomonadota</taxon>
        <taxon>Betaproteobacteria</taxon>
        <taxon>Burkholderiales</taxon>
        <taxon>Oxalobacteraceae</taxon>
        <taxon>Noviherbaspirillum</taxon>
    </lineage>
</organism>
<evidence type="ECO:0000256" key="2">
    <source>
        <dbReference type="PROSITE-ProRule" id="PRU00335"/>
    </source>
</evidence>
<dbReference type="OrthoDB" id="8220622at2"/>
<evidence type="ECO:0000259" key="4">
    <source>
        <dbReference type="PROSITE" id="PS50977"/>
    </source>
</evidence>
<evidence type="ECO:0000313" key="5">
    <source>
        <dbReference type="EMBL" id="KIF82927.1"/>
    </source>
</evidence>
<evidence type="ECO:0000256" key="1">
    <source>
        <dbReference type="ARBA" id="ARBA00023125"/>
    </source>
</evidence>
<sequence>MKLNDLKKTSASKSESVEKQEKQTDKKQEVARHMLAALADLGFARLNLREIAARSGTSLGIIHYYFKDKNHLLVYGLQLYKENFVHELTTMIDNAASLEELLRTTVCTLAGVVEEDGHTHRLWYDLRTQALFDPVFRPVADEIEAHLITLCERFLNKVHAVSGLELTLDAESLYLMIDGLIRYHMQQHLAGNEGAGDRMAQRLFEIFKRESR</sequence>
<accession>A0A0C1YQQ8</accession>
<feature type="domain" description="HTH tetR-type" evidence="4">
    <location>
        <begin position="24"/>
        <end position="84"/>
    </location>
</feature>
<feature type="region of interest" description="Disordered" evidence="3">
    <location>
        <begin position="1"/>
        <end position="27"/>
    </location>
</feature>
<dbReference type="PROSITE" id="PS50977">
    <property type="entry name" value="HTH_TETR_2"/>
    <property type="match status" value="1"/>
</dbReference>
<evidence type="ECO:0000256" key="3">
    <source>
        <dbReference type="SAM" id="MobiDB-lite"/>
    </source>
</evidence>
<gene>
    <name evidence="5" type="ORF">TSA66_22245</name>
</gene>
<dbReference type="GO" id="GO:0003700">
    <property type="term" value="F:DNA-binding transcription factor activity"/>
    <property type="evidence" value="ECO:0007669"/>
    <property type="project" value="TreeGrafter"/>
</dbReference>
<dbReference type="SUPFAM" id="SSF48498">
    <property type="entry name" value="Tetracyclin repressor-like, C-terminal domain"/>
    <property type="match status" value="1"/>
</dbReference>
<protein>
    <recommendedName>
        <fullName evidence="4">HTH tetR-type domain-containing protein</fullName>
    </recommendedName>
</protein>
<evidence type="ECO:0000313" key="6">
    <source>
        <dbReference type="Proteomes" id="UP000031572"/>
    </source>
</evidence>
<dbReference type="SUPFAM" id="SSF46689">
    <property type="entry name" value="Homeodomain-like"/>
    <property type="match status" value="1"/>
</dbReference>
<keyword evidence="6" id="KW-1185">Reference proteome</keyword>
<comment type="caution">
    <text evidence="5">The sequence shown here is derived from an EMBL/GenBank/DDBJ whole genome shotgun (WGS) entry which is preliminary data.</text>
</comment>
<dbReference type="PANTHER" id="PTHR30055:SF226">
    <property type="entry name" value="HTH-TYPE TRANSCRIPTIONAL REGULATOR PKSA"/>
    <property type="match status" value="1"/>
</dbReference>
<dbReference type="Gene3D" id="1.10.357.10">
    <property type="entry name" value="Tetracycline Repressor, domain 2"/>
    <property type="match status" value="1"/>
</dbReference>
<dbReference type="InterPro" id="IPR001647">
    <property type="entry name" value="HTH_TetR"/>
</dbReference>
<dbReference type="PANTHER" id="PTHR30055">
    <property type="entry name" value="HTH-TYPE TRANSCRIPTIONAL REGULATOR RUTR"/>
    <property type="match status" value="1"/>
</dbReference>
<dbReference type="InterPro" id="IPR036271">
    <property type="entry name" value="Tet_transcr_reg_TetR-rel_C_sf"/>
</dbReference>
<dbReference type="STRING" id="709839.TSA66_22245"/>
<dbReference type="InterPro" id="IPR009057">
    <property type="entry name" value="Homeodomain-like_sf"/>
</dbReference>
<dbReference type="Pfam" id="PF00440">
    <property type="entry name" value="TetR_N"/>
    <property type="match status" value="1"/>
</dbReference>